<feature type="transmembrane region" description="Helical" evidence="1">
    <location>
        <begin position="310"/>
        <end position="328"/>
    </location>
</feature>
<keyword evidence="1" id="KW-0812">Transmembrane</keyword>
<dbReference type="OMA" id="WIWALFL"/>
<dbReference type="Pfam" id="PF23000">
    <property type="entry name" value="ChitinSynthase_IV_N"/>
    <property type="match status" value="1"/>
</dbReference>
<proteinExistence type="predicted"/>
<feature type="transmembrane region" description="Helical" evidence="1">
    <location>
        <begin position="198"/>
        <end position="218"/>
    </location>
</feature>
<evidence type="ECO:0000313" key="4">
    <source>
        <dbReference type="WBParaSite" id="nRc.2.0.1.t07928-RA"/>
    </source>
</evidence>
<feature type="transmembrane region" description="Helical" evidence="1">
    <location>
        <begin position="167"/>
        <end position="192"/>
    </location>
</feature>
<feature type="domain" description="Chitin synthase chs-1/2 N-terminal putative transporter" evidence="2">
    <location>
        <begin position="65"/>
        <end position="330"/>
    </location>
</feature>
<keyword evidence="1" id="KW-0472">Membrane</keyword>
<organism evidence="3 4">
    <name type="scientific">Romanomermis culicivorax</name>
    <name type="common">Nematode worm</name>
    <dbReference type="NCBI Taxonomy" id="13658"/>
    <lineage>
        <taxon>Eukaryota</taxon>
        <taxon>Metazoa</taxon>
        <taxon>Ecdysozoa</taxon>
        <taxon>Nematoda</taxon>
        <taxon>Enoplea</taxon>
        <taxon>Dorylaimia</taxon>
        <taxon>Mermithida</taxon>
        <taxon>Mermithoidea</taxon>
        <taxon>Mermithidae</taxon>
        <taxon>Romanomermis</taxon>
    </lineage>
</organism>
<dbReference type="WBParaSite" id="nRc.2.0.1.t07928-RA">
    <property type="protein sequence ID" value="nRc.2.0.1.t07928-RA"/>
    <property type="gene ID" value="nRc.2.0.1.g07928"/>
</dbReference>
<sequence length="583" mass="66639">TYCIQIRDFHPVSKLSNVGRIQLIVQNIVVFDVILIQYMSADWDVFRLVDQNRFDDRNRTSKYARIFMQILKLGVVVVLFFTFLTSCVASKTLFLVMAAGVGRGGRNFSLCNNPDTVGAYSDNTVTVEKKHTVKWIWALFLCLAAPDLLCLIRSLHRVFSWRIRTPVINQLLTILFFETWHSIGISILAFKIFPDADALQATMLTNCLCLVPCCLTLLSRKPSKAAFVLVVFDLASIAAQSTCLWADSLSESTDSSQAPNFKSQWSTPVAILACSCVWWENFLKTDSIFPPIQRLAWRKNEMRRRGTSKIYVLVSFWKICIYLAAAFLCASRRMDLTNDFLDADPFGAKPIKVTVWRPADKISAIGDKKSSITTMDWEEFFKKPNDEQSTLQKGSKKIWQATEIDVNQYLATSDDENPNAQNSTTLSIRGVKKRPKRQTISKTEQKVIKIFHTTPNDAIWLIFMQICSSFVAYQCAKLGAKILAQEFSLALPANLSVPSTLIFLTFSCRRRFSDRCFLTKILPYELFFNCPSTAAENRPSTIFESLTFWLWTGWFLSQFWVTVYLWFPKNERLAVTDSQMTLF</sequence>
<accession>A0A915I1C2</accession>
<dbReference type="InterPro" id="IPR055120">
    <property type="entry name" value="Chs-1/2_IV_N"/>
</dbReference>
<keyword evidence="3" id="KW-1185">Reference proteome</keyword>
<feature type="transmembrane region" description="Helical" evidence="1">
    <location>
        <begin position="548"/>
        <end position="567"/>
    </location>
</feature>
<evidence type="ECO:0000313" key="3">
    <source>
        <dbReference type="Proteomes" id="UP000887565"/>
    </source>
</evidence>
<feature type="transmembrane region" description="Helical" evidence="1">
    <location>
        <begin position="70"/>
        <end position="99"/>
    </location>
</feature>
<protein>
    <recommendedName>
        <fullName evidence="2">Chitin synthase chs-1/2 N-terminal putative transporter domain-containing protein</fullName>
    </recommendedName>
</protein>
<dbReference type="Proteomes" id="UP000887565">
    <property type="component" value="Unplaced"/>
</dbReference>
<keyword evidence="1" id="KW-1133">Transmembrane helix</keyword>
<reference evidence="4" key="1">
    <citation type="submission" date="2022-11" db="UniProtKB">
        <authorList>
            <consortium name="WormBaseParasite"/>
        </authorList>
    </citation>
    <scope>IDENTIFICATION</scope>
</reference>
<evidence type="ECO:0000256" key="1">
    <source>
        <dbReference type="SAM" id="Phobius"/>
    </source>
</evidence>
<feature type="transmembrane region" description="Helical" evidence="1">
    <location>
        <begin position="135"/>
        <end position="155"/>
    </location>
</feature>
<name>A0A915I1C2_ROMCU</name>
<evidence type="ECO:0000259" key="2">
    <source>
        <dbReference type="Pfam" id="PF23000"/>
    </source>
</evidence>
<dbReference type="AlphaFoldDB" id="A0A915I1C2"/>